<reference evidence="2 3" key="1">
    <citation type="journal article" date="2024" name="Science">
        <title>Giant polyketide synthase enzymes in the biosynthesis of giant marine polyether toxins.</title>
        <authorList>
            <person name="Fallon T.R."/>
            <person name="Shende V.V."/>
            <person name="Wierzbicki I.H."/>
            <person name="Pendleton A.L."/>
            <person name="Watervoot N.F."/>
            <person name="Auber R.P."/>
            <person name="Gonzalez D.J."/>
            <person name="Wisecaver J.H."/>
            <person name="Moore B.S."/>
        </authorList>
    </citation>
    <scope>NUCLEOTIDE SEQUENCE [LARGE SCALE GENOMIC DNA]</scope>
    <source>
        <strain evidence="2 3">12B1</strain>
    </source>
</reference>
<organism evidence="2 3">
    <name type="scientific">Prymnesium parvum</name>
    <name type="common">Toxic golden alga</name>
    <dbReference type="NCBI Taxonomy" id="97485"/>
    <lineage>
        <taxon>Eukaryota</taxon>
        <taxon>Haptista</taxon>
        <taxon>Haptophyta</taxon>
        <taxon>Prymnesiophyceae</taxon>
        <taxon>Prymnesiales</taxon>
        <taxon>Prymnesiaceae</taxon>
        <taxon>Prymnesium</taxon>
    </lineage>
</organism>
<gene>
    <name evidence="2" type="ORF">AB1Y20_005700</name>
</gene>
<feature type="region of interest" description="Disordered" evidence="1">
    <location>
        <begin position="1"/>
        <end position="67"/>
    </location>
</feature>
<protein>
    <submittedName>
        <fullName evidence="2">Uncharacterized protein</fullName>
    </submittedName>
</protein>
<accession>A0AB34IZK7</accession>
<proteinExistence type="predicted"/>
<evidence type="ECO:0000313" key="2">
    <source>
        <dbReference type="EMBL" id="KAL1510868.1"/>
    </source>
</evidence>
<comment type="caution">
    <text evidence="2">The sequence shown here is derived from an EMBL/GenBank/DDBJ whole genome shotgun (WGS) entry which is preliminary data.</text>
</comment>
<evidence type="ECO:0000256" key="1">
    <source>
        <dbReference type="SAM" id="MobiDB-lite"/>
    </source>
</evidence>
<name>A0AB34IZK7_PRYPA</name>
<sequence>MEHVSSSFDNVTQQLSSLARSTELRRAEPARALAAVDAADKQQQSRFSRQRQPGPGQRRWRLTDKPATQWASIPDELKESRCICVPTASPRRSKEEWEAHGETQCGLCGPQCDHWWSSGAGRFSNPNAVGARLCQS</sequence>
<dbReference type="Proteomes" id="UP001515480">
    <property type="component" value="Unassembled WGS sequence"/>
</dbReference>
<dbReference type="AlphaFoldDB" id="A0AB34IZK7"/>
<evidence type="ECO:0000313" key="3">
    <source>
        <dbReference type="Proteomes" id="UP001515480"/>
    </source>
</evidence>
<feature type="compositionally biased region" description="Low complexity" evidence="1">
    <location>
        <begin position="30"/>
        <end position="57"/>
    </location>
</feature>
<dbReference type="EMBL" id="JBGBPQ010000014">
    <property type="protein sequence ID" value="KAL1510868.1"/>
    <property type="molecule type" value="Genomic_DNA"/>
</dbReference>
<keyword evidence="3" id="KW-1185">Reference proteome</keyword>
<feature type="compositionally biased region" description="Polar residues" evidence="1">
    <location>
        <begin position="1"/>
        <end position="20"/>
    </location>
</feature>